<dbReference type="NCBIfam" id="TIGR02225">
    <property type="entry name" value="recomb_XerD"/>
    <property type="match status" value="1"/>
</dbReference>
<dbReference type="OrthoDB" id="9801717at2"/>
<evidence type="ECO:0000256" key="5">
    <source>
        <dbReference type="ARBA" id="ARBA00022618"/>
    </source>
</evidence>
<keyword evidence="10 11" id="KW-0131">Cell cycle</keyword>
<dbReference type="InterPro" id="IPR050090">
    <property type="entry name" value="Tyrosine_recombinase_XerCD"/>
</dbReference>
<dbReference type="InterPro" id="IPR011932">
    <property type="entry name" value="Recomb_XerD"/>
</dbReference>
<evidence type="ECO:0000313" key="16">
    <source>
        <dbReference type="Proteomes" id="UP000292423"/>
    </source>
</evidence>
<dbReference type="PROSITE" id="PS51900">
    <property type="entry name" value="CB"/>
    <property type="match status" value="1"/>
</dbReference>
<feature type="active site" evidence="11">
    <location>
        <position position="292"/>
    </location>
</feature>
<dbReference type="InterPro" id="IPR013762">
    <property type="entry name" value="Integrase-like_cat_sf"/>
</dbReference>
<keyword evidence="5 11" id="KW-0132">Cell division</keyword>
<keyword evidence="6 11" id="KW-0159">Chromosome partition</keyword>
<feature type="region of interest" description="Disordered" evidence="12">
    <location>
        <begin position="1"/>
        <end position="25"/>
    </location>
</feature>
<comment type="subcellular location">
    <subcellularLocation>
        <location evidence="1 11">Cytoplasm</location>
    </subcellularLocation>
</comment>
<accession>A0A4Q7ZCH6</accession>
<feature type="active site" evidence="11">
    <location>
        <position position="269"/>
    </location>
</feature>
<dbReference type="Gene3D" id="1.10.150.130">
    <property type="match status" value="1"/>
</dbReference>
<dbReference type="InterPro" id="IPR044068">
    <property type="entry name" value="CB"/>
</dbReference>
<comment type="caution">
    <text evidence="15">The sequence shown here is derived from an EMBL/GenBank/DDBJ whole genome shotgun (WGS) entry which is preliminary data.</text>
</comment>
<name>A0A4Q7ZCH6_9GAMM</name>
<dbReference type="HAMAP" id="MF_01808">
    <property type="entry name" value="Recomb_XerC_XerD"/>
    <property type="match status" value="1"/>
</dbReference>
<evidence type="ECO:0000256" key="11">
    <source>
        <dbReference type="HAMAP-Rule" id="MF_01807"/>
    </source>
</evidence>
<dbReference type="Gene3D" id="1.10.443.10">
    <property type="entry name" value="Intergrase catalytic core"/>
    <property type="match status" value="1"/>
</dbReference>
<dbReference type="InterPro" id="IPR011010">
    <property type="entry name" value="DNA_brk_join_enz"/>
</dbReference>
<evidence type="ECO:0000256" key="7">
    <source>
        <dbReference type="ARBA" id="ARBA00022908"/>
    </source>
</evidence>
<dbReference type="Pfam" id="PF02899">
    <property type="entry name" value="Phage_int_SAM_1"/>
    <property type="match status" value="1"/>
</dbReference>
<dbReference type="NCBIfam" id="NF001399">
    <property type="entry name" value="PRK00283.1"/>
    <property type="match status" value="1"/>
</dbReference>
<reference evidence="15 16" key="1">
    <citation type="submission" date="2019-02" db="EMBL/GenBank/DDBJ databases">
        <title>Genomic Encyclopedia of Type Strains, Phase IV (KMG-IV): sequencing the most valuable type-strain genomes for metagenomic binning, comparative biology and taxonomic classification.</title>
        <authorList>
            <person name="Goeker M."/>
        </authorList>
    </citation>
    <scope>NUCLEOTIDE SEQUENCE [LARGE SCALE GENOMIC DNA]</scope>
    <source>
        <strain evidence="15 16">DSM 105135</strain>
    </source>
</reference>
<sequence length="320" mass="35377">MVQPDRKPVSTRPRRGRGRPLAPVSLPDGATGVELDWLRDRLIARALSPHTVNAYLTDLKQLAQWAGRPLSVLGEADLQGYLGALGDQGANPRSMARSLSAMKRFYRLGLAEGLLSVDPSVRLESPKTGRPLPKDLSEADVEALLAAPEASTPNGLRDRAMFEVLYACGLRVSELVGLMVDEPNLRAGFLRVRGKGAKERLIPLGEVARDWLLRYLTEGRPELVRGRPTDALFPSRQGGFMTRQNFWYAIKAYARQAGIDRPLSPHTLRHAFATHLLNHGADLRVVQMLLGHTDLATTQIYTHVARARLQALHAEHHPRG</sequence>
<organism evidence="15 16">
    <name type="scientific">Fluviicoccus keumensis</name>
    <dbReference type="NCBI Taxonomy" id="1435465"/>
    <lineage>
        <taxon>Bacteria</taxon>
        <taxon>Pseudomonadati</taxon>
        <taxon>Pseudomonadota</taxon>
        <taxon>Gammaproteobacteria</taxon>
        <taxon>Moraxellales</taxon>
        <taxon>Moraxellaceae</taxon>
        <taxon>Fluviicoccus</taxon>
    </lineage>
</organism>
<dbReference type="EMBL" id="SHKX01000010">
    <property type="protein sequence ID" value="RZU47579.1"/>
    <property type="molecule type" value="Genomic_DNA"/>
</dbReference>
<keyword evidence="7 11" id="KW-0229">DNA integration</keyword>
<dbReference type="Proteomes" id="UP000292423">
    <property type="component" value="Unassembled WGS sequence"/>
</dbReference>
<evidence type="ECO:0000259" key="13">
    <source>
        <dbReference type="PROSITE" id="PS51898"/>
    </source>
</evidence>
<evidence type="ECO:0000256" key="12">
    <source>
        <dbReference type="SAM" id="MobiDB-lite"/>
    </source>
</evidence>
<comment type="function">
    <text evidence="11">Site-specific tyrosine recombinase, which acts by catalyzing the cutting and rejoining of the recombining DNA molecules. The XerC-XerD complex is essential to convert dimers of the bacterial chromosome into monomers to permit their segregation at cell division. It also contributes to the segregational stability of plasmids.</text>
</comment>
<feature type="active site" description="O-(3'-phospho-DNA)-tyrosine intermediate" evidence="11">
    <location>
        <position position="301"/>
    </location>
</feature>
<dbReference type="RefSeq" id="WP_130410807.1">
    <property type="nucleotide sequence ID" value="NZ_SHKX01000010.1"/>
</dbReference>
<evidence type="ECO:0000256" key="1">
    <source>
        <dbReference type="ARBA" id="ARBA00004496"/>
    </source>
</evidence>
<comment type="similarity">
    <text evidence="2 11">Belongs to the 'phage' integrase family. XerD subfamily.</text>
</comment>
<dbReference type="PANTHER" id="PTHR30349:SF90">
    <property type="entry name" value="TYROSINE RECOMBINASE XERD"/>
    <property type="match status" value="1"/>
</dbReference>
<proteinExistence type="inferred from homology"/>
<dbReference type="InterPro" id="IPR023009">
    <property type="entry name" value="Tyrosine_recombinase_XerC/XerD"/>
</dbReference>
<evidence type="ECO:0000256" key="4">
    <source>
        <dbReference type="ARBA" id="ARBA00022490"/>
    </source>
</evidence>
<evidence type="ECO:0000256" key="3">
    <source>
        <dbReference type="ARBA" id="ARBA00015810"/>
    </source>
</evidence>
<evidence type="ECO:0000313" key="15">
    <source>
        <dbReference type="EMBL" id="RZU47579.1"/>
    </source>
</evidence>
<dbReference type="GO" id="GO:0005737">
    <property type="term" value="C:cytoplasm"/>
    <property type="evidence" value="ECO:0007669"/>
    <property type="project" value="UniProtKB-SubCell"/>
</dbReference>
<dbReference type="PROSITE" id="PS51898">
    <property type="entry name" value="TYR_RECOMBINASE"/>
    <property type="match status" value="1"/>
</dbReference>
<dbReference type="GO" id="GO:0003677">
    <property type="term" value="F:DNA binding"/>
    <property type="evidence" value="ECO:0007669"/>
    <property type="project" value="UniProtKB-UniRule"/>
</dbReference>
<protein>
    <recommendedName>
        <fullName evidence="3 11">Tyrosine recombinase XerD</fullName>
    </recommendedName>
</protein>
<gene>
    <name evidence="11" type="primary">xerD</name>
    <name evidence="15" type="ORF">EV700_0543</name>
</gene>
<evidence type="ECO:0000256" key="10">
    <source>
        <dbReference type="ARBA" id="ARBA00023306"/>
    </source>
</evidence>
<keyword evidence="8 11" id="KW-0238">DNA-binding</keyword>
<dbReference type="GO" id="GO:0009037">
    <property type="term" value="F:tyrosine-based site-specific recombinase activity"/>
    <property type="evidence" value="ECO:0007669"/>
    <property type="project" value="UniProtKB-UniRule"/>
</dbReference>
<evidence type="ECO:0000259" key="14">
    <source>
        <dbReference type="PROSITE" id="PS51900"/>
    </source>
</evidence>
<dbReference type="InterPro" id="IPR002104">
    <property type="entry name" value="Integrase_catalytic"/>
</dbReference>
<dbReference type="InterPro" id="IPR010998">
    <property type="entry name" value="Integrase_recombinase_N"/>
</dbReference>
<dbReference type="InterPro" id="IPR004107">
    <property type="entry name" value="Integrase_SAM-like_N"/>
</dbReference>
<evidence type="ECO:0000256" key="8">
    <source>
        <dbReference type="ARBA" id="ARBA00023125"/>
    </source>
</evidence>
<dbReference type="GO" id="GO:0006313">
    <property type="term" value="P:DNA transposition"/>
    <property type="evidence" value="ECO:0007669"/>
    <property type="project" value="UniProtKB-UniRule"/>
</dbReference>
<keyword evidence="4 11" id="KW-0963">Cytoplasm</keyword>
<evidence type="ECO:0000256" key="2">
    <source>
        <dbReference type="ARBA" id="ARBA00010450"/>
    </source>
</evidence>
<dbReference type="AlphaFoldDB" id="A0A4Q7ZCH6"/>
<feature type="active site" evidence="11">
    <location>
        <position position="266"/>
    </location>
</feature>
<dbReference type="GO" id="GO:0051301">
    <property type="term" value="P:cell division"/>
    <property type="evidence" value="ECO:0007669"/>
    <property type="project" value="UniProtKB-KW"/>
</dbReference>
<dbReference type="CDD" id="cd00798">
    <property type="entry name" value="INT_XerDC_C"/>
    <property type="match status" value="1"/>
</dbReference>
<feature type="domain" description="Tyr recombinase" evidence="13">
    <location>
        <begin position="131"/>
        <end position="314"/>
    </location>
</feature>
<dbReference type="GO" id="GO:0007059">
    <property type="term" value="P:chromosome segregation"/>
    <property type="evidence" value="ECO:0007669"/>
    <property type="project" value="UniProtKB-UniRule"/>
</dbReference>
<dbReference type="Pfam" id="PF00589">
    <property type="entry name" value="Phage_integrase"/>
    <property type="match status" value="1"/>
</dbReference>
<feature type="active site" evidence="11">
    <location>
        <position position="171"/>
    </location>
</feature>
<feature type="domain" description="Core-binding (CB)" evidence="14">
    <location>
        <begin position="28"/>
        <end position="110"/>
    </location>
</feature>
<dbReference type="SUPFAM" id="SSF56349">
    <property type="entry name" value="DNA breaking-rejoining enzymes"/>
    <property type="match status" value="1"/>
</dbReference>
<keyword evidence="9 11" id="KW-0233">DNA recombination</keyword>
<keyword evidence="16" id="KW-1185">Reference proteome</keyword>
<evidence type="ECO:0000256" key="9">
    <source>
        <dbReference type="ARBA" id="ARBA00023172"/>
    </source>
</evidence>
<comment type="subunit">
    <text evidence="11">Forms a cyclic heterotetrameric complex composed of two molecules of XerC and two molecules of XerD.</text>
</comment>
<dbReference type="HAMAP" id="MF_01807">
    <property type="entry name" value="Recomb_XerD"/>
    <property type="match status" value="1"/>
</dbReference>
<evidence type="ECO:0000256" key="6">
    <source>
        <dbReference type="ARBA" id="ARBA00022829"/>
    </source>
</evidence>
<feature type="active site" evidence="11">
    <location>
        <position position="195"/>
    </location>
</feature>
<dbReference type="PANTHER" id="PTHR30349">
    <property type="entry name" value="PHAGE INTEGRASE-RELATED"/>
    <property type="match status" value="1"/>
</dbReference>